<proteinExistence type="predicted"/>
<evidence type="ECO:0000313" key="4">
    <source>
        <dbReference type="Proteomes" id="UP000191285"/>
    </source>
</evidence>
<keyword evidence="2" id="KW-0812">Transmembrane</keyword>
<feature type="compositionally biased region" description="Low complexity" evidence="1">
    <location>
        <begin position="134"/>
        <end position="149"/>
    </location>
</feature>
<dbReference type="AlphaFoldDB" id="A0A1V6U079"/>
<dbReference type="Proteomes" id="UP000191285">
    <property type="component" value="Unassembled WGS sequence"/>
</dbReference>
<accession>A0A1V6U079</accession>
<comment type="caution">
    <text evidence="3">The sequence shown here is derived from an EMBL/GenBank/DDBJ whole genome shotgun (WGS) entry which is preliminary data.</text>
</comment>
<keyword evidence="2" id="KW-1133">Transmembrane helix</keyword>
<feature type="compositionally biased region" description="Polar residues" evidence="1">
    <location>
        <begin position="150"/>
        <end position="161"/>
    </location>
</feature>
<organism evidence="3 4">
    <name type="scientific">Penicillium steckii</name>
    <dbReference type="NCBI Taxonomy" id="303698"/>
    <lineage>
        <taxon>Eukaryota</taxon>
        <taxon>Fungi</taxon>
        <taxon>Dikarya</taxon>
        <taxon>Ascomycota</taxon>
        <taxon>Pezizomycotina</taxon>
        <taxon>Eurotiomycetes</taxon>
        <taxon>Eurotiomycetidae</taxon>
        <taxon>Eurotiales</taxon>
        <taxon>Aspergillaceae</taxon>
        <taxon>Penicillium</taxon>
    </lineage>
</organism>
<feature type="region of interest" description="Disordered" evidence="1">
    <location>
        <begin position="134"/>
        <end position="167"/>
    </location>
</feature>
<dbReference type="STRING" id="303698.A0A1V6U079"/>
<evidence type="ECO:0000313" key="3">
    <source>
        <dbReference type="EMBL" id="OQE31734.1"/>
    </source>
</evidence>
<protein>
    <recommendedName>
        <fullName evidence="5">Mid2 domain-containing protein</fullName>
    </recommendedName>
</protein>
<dbReference type="EMBL" id="MLKD01000001">
    <property type="protein sequence ID" value="OQE31734.1"/>
    <property type="molecule type" value="Genomic_DNA"/>
</dbReference>
<keyword evidence="4" id="KW-1185">Reference proteome</keyword>
<evidence type="ECO:0000256" key="2">
    <source>
        <dbReference type="SAM" id="Phobius"/>
    </source>
</evidence>
<reference evidence="4" key="1">
    <citation type="journal article" date="2017" name="Nat. Microbiol.">
        <title>Global analysis of biosynthetic gene clusters reveals vast potential of secondary metabolite production in Penicillium species.</title>
        <authorList>
            <person name="Nielsen J.C."/>
            <person name="Grijseels S."/>
            <person name="Prigent S."/>
            <person name="Ji B."/>
            <person name="Dainat J."/>
            <person name="Nielsen K.F."/>
            <person name="Frisvad J.C."/>
            <person name="Workman M."/>
            <person name="Nielsen J."/>
        </authorList>
    </citation>
    <scope>NUCLEOTIDE SEQUENCE [LARGE SCALE GENOMIC DNA]</scope>
    <source>
        <strain evidence="4">IBT 24891</strain>
    </source>
</reference>
<evidence type="ECO:0008006" key="5">
    <source>
        <dbReference type="Google" id="ProtNLM"/>
    </source>
</evidence>
<evidence type="ECO:0000256" key="1">
    <source>
        <dbReference type="SAM" id="MobiDB-lite"/>
    </source>
</evidence>
<name>A0A1V6U079_9EURO</name>
<dbReference type="OrthoDB" id="4369688at2759"/>
<gene>
    <name evidence="3" type="ORF">PENSTE_c001G07266</name>
</gene>
<sequence length="249" mass="26776">MEIETPLPTTTPFSEVPTTATGAIQTTLQGWYYGGQTSGRAITCPDPQTFSITSPYADCLNPEATAVATACNDNILSYADGETQDCASTVECFTMTVSRTLSNDDDVVTRYMCAKDWFYDTIYREEIVPATTTDVSSTTDRTMTTTASRFPTSTISPGTHASSSQSDNSSLSGGAIAGIVVGCIASILILLLVFLRKKIANLFRKKEGPQEQEPTTEMLDSNEIYEIGTSSTGFAIKKNSEIQEIGIGK</sequence>
<keyword evidence="2" id="KW-0472">Membrane</keyword>
<feature type="transmembrane region" description="Helical" evidence="2">
    <location>
        <begin position="171"/>
        <end position="195"/>
    </location>
</feature>